<comment type="similarity">
    <text evidence="2">Belongs to the PC-esterase family. TBL subfamily.</text>
</comment>
<organism evidence="12 13">
    <name type="scientific">Apostasia shenzhenica</name>
    <dbReference type="NCBI Taxonomy" id="1088818"/>
    <lineage>
        <taxon>Eukaryota</taxon>
        <taxon>Viridiplantae</taxon>
        <taxon>Streptophyta</taxon>
        <taxon>Embryophyta</taxon>
        <taxon>Tracheophyta</taxon>
        <taxon>Spermatophyta</taxon>
        <taxon>Magnoliopsida</taxon>
        <taxon>Liliopsida</taxon>
        <taxon>Asparagales</taxon>
        <taxon>Orchidaceae</taxon>
        <taxon>Apostasioideae</taxon>
        <taxon>Apostasia</taxon>
    </lineage>
</organism>
<evidence type="ECO:0000259" key="11">
    <source>
        <dbReference type="Pfam" id="PF14416"/>
    </source>
</evidence>
<evidence type="ECO:0000313" key="12">
    <source>
        <dbReference type="EMBL" id="PKA63915.1"/>
    </source>
</evidence>
<keyword evidence="13" id="KW-1185">Reference proteome</keyword>
<feature type="domain" description="Trichome birefringence-like N-terminal" evidence="11">
    <location>
        <begin position="186"/>
        <end position="239"/>
    </location>
</feature>
<comment type="subcellular location">
    <subcellularLocation>
        <location evidence="1">Golgi apparatus membrane</location>
        <topology evidence="1">Single-pass type II membrane protein</topology>
    </subcellularLocation>
</comment>
<dbReference type="InterPro" id="IPR025846">
    <property type="entry name" value="TBL_N"/>
</dbReference>
<feature type="transmembrane region" description="Helical" evidence="9">
    <location>
        <begin position="51"/>
        <end position="67"/>
    </location>
</feature>
<dbReference type="EMBL" id="KZ451906">
    <property type="protein sequence ID" value="PKA63915.1"/>
    <property type="molecule type" value="Genomic_DNA"/>
</dbReference>
<dbReference type="InterPro" id="IPR026057">
    <property type="entry name" value="TBL_C"/>
</dbReference>
<evidence type="ECO:0000256" key="1">
    <source>
        <dbReference type="ARBA" id="ARBA00004323"/>
    </source>
</evidence>
<feature type="compositionally biased region" description="Acidic residues" evidence="8">
    <location>
        <begin position="133"/>
        <end position="144"/>
    </location>
</feature>
<dbReference type="GO" id="GO:1990538">
    <property type="term" value="F:xylan O-acetyltransferase activity"/>
    <property type="evidence" value="ECO:0007669"/>
    <property type="project" value="UniProtKB-ARBA"/>
</dbReference>
<dbReference type="Pfam" id="PF14416">
    <property type="entry name" value="PMR5N"/>
    <property type="match status" value="1"/>
</dbReference>
<evidence type="ECO:0000256" key="3">
    <source>
        <dbReference type="ARBA" id="ARBA00022692"/>
    </source>
</evidence>
<feature type="compositionally biased region" description="Pro residues" evidence="8">
    <location>
        <begin position="91"/>
        <end position="111"/>
    </location>
</feature>
<dbReference type="STRING" id="1088818.A0A2I0B7Y5"/>
<evidence type="ECO:0000256" key="4">
    <source>
        <dbReference type="ARBA" id="ARBA00022968"/>
    </source>
</evidence>
<keyword evidence="7 9" id="KW-0472">Membrane</keyword>
<keyword evidence="5 9" id="KW-1133">Transmembrane helix</keyword>
<evidence type="ECO:0000256" key="9">
    <source>
        <dbReference type="SAM" id="Phobius"/>
    </source>
</evidence>
<dbReference type="PANTHER" id="PTHR32285:SF8">
    <property type="entry name" value="PROTEIN TRICHOME BIREFRINGENCE-LIKE 5"/>
    <property type="match status" value="1"/>
</dbReference>
<name>A0A2I0B7Y5_9ASPA</name>
<evidence type="ECO:0000259" key="10">
    <source>
        <dbReference type="Pfam" id="PF13839"/>
    </source>
</evidence>
<protein>
    <submittedName>
        <fullName evidence="12">Uncharacterized protein</fullName>
    </submittedName>
</protein>
<dbReference type="Pfam" id="PF13839">
    <property type="entry name" value="PC-Esterase"/>
    <property type="match status" value="1"/>
</dbReference>
<evidence type="ECO:0000256" key="8">
    <source>
        <dbReference type="SAM" id="MobiDB-lite"/>
    </source>
</evidence>
<keyword evidence="3 9" id="KW-0812">Transmembrane</keyword>
<feature type="domain" description="Trichome birefringence-like C-terminal" evidence="10">
    <location>
        <begin position="241"/>
        <end position="524"/>
    </location>
</feature>
<keyword evidence="4" id="KW-0735">Signal-anchor</keyword>
<feature type="region of interest" description="Disordered" evidence="8">
    <location>
        <begin position="86"/>
        <end position="169"/>
    </location>
</feature>
<dbReference type="GO" id="GO:0000139">
    <property type="term" value="C:Golgi membrane"/>
    <property type="evidence" value="ECO:0007669"/>
    <property type="project" value="UniProtKB-SubCell"/>
</dbReference>
<evidence type="ECO:0000256" key="2">
    <source>
        <dbReference type="ARBA" id="ARBA00007727"/>
    </source>
</evidence>
<reference evidence="12 13" key="1">
    <citation type="journal article" date="2017" name="Nature">
        <title>The Apostasia genome and the evolution of orchids.</title>
        <authorList>
            <person name="Zhang G.Q."/>
            <person name="Liu K.W."/>
            <person name="Li Z."/>
            <person name="Lohaus R."/>
            <person name="Hsiao Y.Y."/>
            <person name="Niu S.C."/>
            <person name="Wang J.Y."/>
            <person name="Lin Y.C."/>
            <person name="Xu Q."/>
            <person name="Chen L.J."/>
            <person name="Yoshida K."/>
            <person name="Fujiwara S."/>
            <person name="Wang Z.W."/>
            <person name="Zhang Y.Q."/>
            <person name="Mitsuda N."/>
            <person name="Wang M."/>
            <person name="Liu G.H."/>
            <person name="Pecoraro L."/>
            <person name="Huang H.X."/>
            <person name="Xiao X.J."/>
            <person name="Lin M."/>
            <person name="Wu X.Y."/>
            <person name="Wu W.L."/>
            <person name="Chen Y.Y."/>
            <person name="Chang S.B."/>
            <person name="Sakamoto S."/>
            <person name="Ohme-Takagi M."/>
            <person name="Yagi M."/>
            <person name="Zeng S.J."/>
            <person name="Shen C.Y."/>
            <person name="Yeh C.M."/>
            <person name="Luo Y.B."/>
            <person name="Tsai W.C."/>
            <person name="Van de Peer Y."/>
            <person name="Liu Z.J."/>
        </authorList>
    </citation>
    <scope>NUCLEOTIDE SEQUENCE [LARGE SCALE GENOMIC DNA]</scope>
    <source>
        <strain evidence="13">cv. Shenzhen</strain>
        <tissue evidence="12">Stem</tissue>
    </source>
</reference>
<sequence length="533" mass="60325">MRSSSGTVRIMQVRPEAAGRLLFSKTELKNGGILLMARSFSLLLSLPKSRFVLSFLLLILLIAFFIAKQSLHGPSFPLSTSFDLSSLPSPDVSPTPPHLLLPIPPPPPTPPVSAAKEEESSISLSELAKGSDEESTLANEEDREGVDGSSSMSKEEEATPEPDSTAPARLAARQGVALRIREAMRNCSLFKGTWVRDEERRYPLYSPGSCPYVEEAFSCQENGRKDDEYLKWRWKPDDCRIPRFNAADFLERLRDKRLMLVGDSVNRNQFESLLCILREALLDKSKMYETNGNKITKGRGYFTFLFVDYNCTIAFVRSHFLVRQGTHVNQKGHSNPILMIDRICKSSTRWKRADILVFNTGHWWAHGKTSRGKDYYKEGDVIYPQLDATEAFKRAMTTWGRWIDRNMDPANNLIFYRGYSTAHFRGGDWDSGGTCHGETSPALSGPILDSYPVKMKIIEEVMNSMRFPVILLNVSRMTNFRKDAHPSIYGKNVKRGVRVSRRHQDCSHWCLPGVPDAWNELIYASLVLGQRQG</sequence>
<evidence type="ECO:0000313" key="13">
    <source>
        <dbReference type="Proteomes" id="UP000236161"/>
    </source>
</evidence>
<dbReference type="OrthoDB" id="630188at2759"/>
<dbReference type="InterPro" id="IPR029962">
    <property type="entry name" value="TBL"/>
</dbReference>
<proteinExistence type="inferred from homology"/>
<accession>A0A2I0B7Y5</accession>
<keyword evidence="6" id="KW-0333">Golgi apparatus</keyword>
<evidence type="ECO:0000256" key="7">
    <source>
        <dbReference type="ARBA" id="ARBA00023136"/>
    </source>
</evidence>
<dbReference type="PANTHER" id="PTHR32285">
    <property type="entry name" value="PROTEIN TRICHOME BIREFRINGENCE-LIKE 9-RELATED"/>
    <property type="match status" value="1"/>
</dbReference>
<evidence type="ECO:0000256" key="6">
    <source>
        <dbReference type="ARBA" id="ARBA00023034"/>
    </source>
</evidence>
<dbReference type="Proteomes" id="UP000236161">
    <property type="component" value="Unassembled WGS sequence"/>
</dbReference>
<evidence type="ECO:0000256" key="5">
    <source>
        <dbReference type="ARBA" id="ARBA00022989"/>
    </source>
</evidence>
<gene>
    <name evidence="12" type="ORF">AXF42_Ash004925</name>
</gene>
<dbReference type="AlphaFoldDB" id="A0A2I0B7Y5"/>